<dbReference type="InterPro" id="IPR050832">
    <property type="entry name" value="Bact_Acetyltransf"/>
</dbReference>
<dbReference type="AlphaFoldDB" id="A0A1M6C379"/>
<dbReference type="EMBL" id="FQYO01000002">
    <property type="protein sequence ID" value="SHI55412.1"/>
    <property type="molecule type" value="Genomic_DNA"/>
</dbReference>
<dbReference type="Gene3D" id="3.40.630.30">
    <property type="match status" value="1"/>
</dbReference>
<evidence type="ECO:0000313" key="5">
    <source>
        <dbReference type="Proteomes" id="UP000184292"/>
    </source>
</evidence>
<evidence type="ECO:0000259" key="3">
    <source>
        <dbReference type="PROSITE" id="PS51186"/>
    </source>
</evidence>
<keyword evidence="4" id="KW-0689">Ribosomal protein</keyword>
<dbReference type="SUPFAM" id="SSF55729">
    <property type="entry name" value="Acyl-CoA N-acyltransferases (Nat)"/>
    <property type="match status" value="1"/>
</dbReference>
<dbReference type="CDD" id="cd04301">
    <property type="entry name" value="NAT_SF"/>
    <property type="match status" value="1"/>
</dbReference>
<dbReference type="InterPro" id="IPR016181">
    <property type="entry name" value="Acyl_CoA_acyltransferase"/>
</dbReference>
<keyword evidence="2" id="KW-0012">Acyltransferase</keyword>
<proteinExistence type="predicted"/>
<keyword evidence="5" id="KW-1185">Reference proteome</keyword>
<organism evidence="4 5">
    <name type="scientific">Wenxinia saemankumensis</name>
    <dbReference type="NCBI Taxonomy" id="1447782"/>
    <lineage>
        <taxon>Bacteria</taxon>
        <taxon>Pseudomonadati</taxon>
        <taxon>Pseudomonadota</taxon>
        <taxon>Alphaproteobacteria</taxon>
        <taxon>Rhodobacterales</taxon>
        <taxon>Roseobacteraceae</taxon>
        <taxon>Wenxinia</taxon>
    </lineage>
</organism>
<feature type="domain" description="N-acetyltransferase" evidence="3">
    <location>
        <begin position="12"/>
        <end position="173"/>
    </location>
</feature>
<reference evidence="4 5" key="1">
    <citation type="submission" date="2016-11" db="EMBL/GenBank/DDBJ databases">
        <authorList>
            <person name="Jaros S."/>
            <person name="Januszkiewicz K."/>
            <person name="Wedrychowicz H."/>
        </authorList>
    </citation>
    <scope>NUCLEOTIDE SEQUENCE [LARGE SCALE GENOMIC DNA]</scope>
    <source>
        <strain evidence="4 5">DSM 100565</strain>
    </source>
</reference>
<dbReference type="Proteomes" id="UP000184292">
    <property type="component" value="Unassembled WGS sequence"/>
</dbReference>
<dbReference type="PROSITE" id="PS51186">
    <property type="entry name" value="GNAT"/>
    <property type="match status" value="1"/>
</dbReference>
<dbReference type="Pfam" id="PF00583">
    <property type="entry name" value="Acetyltransf_1"/>
    <property type="match status" value="1"/>
</dbReference>
<dbReference type="GO" id="GO:0016747">
    <property type="term" value="F:acyltransferase activity, transferring groups other than amino-acyl groups"/>
    <property type="evidence" value="ECO:0007669"/>
    <property type="project" value="InterPro"/>
</dbReference>
<dbReference type="InterPro" id="IPR000182">
    <property type="entry name" value="GNAT_dom"/>
</dbReference>
<dbReference type="PANTHER" id="PTHR43877">
    <property type="entry name" value="AMINOALKYLPHOSPHONATE N-ACETYLTRANSFERASE-RELATED-RELATED"/>
    <property type="match status" value="1"/>
</dbReference>
<accession>A0A1M6C379</accession>
<evidence type="ECO:0000256" key="2">
    <source>
        <dbReference type="ARBA" id="ARBA00023315"/>
    </source>
</evidence>
<keyword evidence="1" id="KW-0808">Transferase</keyword>
<sequence length="184" mass="19020">MSGTGPGTRGAVALRPAVPADVPALAALHVAVWRETYAGLAPAGILAQIDLPRRVAQWEAVLAAAEHGSGVVLAEAGGALAGFVSWGAPRHGPLRGAREIHTLYVAAGHRRAGLGRRLLSFAFDAIRQAGPLAIGLAVLDGNAAARRAYAALGGREIDVVTDPGPLWRSRDVIVLWDADTPLRA</sequence>
<dbReference type="GO" id="GO:0005840">
    <property type="term" value="C:ribosome"/>
    <property type="evidence" value="ECO:0007669"/>
    <property type="project" value="UniProtKB-KW"/>
</dbReference>
<evidence type="ECO:0000313" key="4">
    <source>
        <dbReference type="EMBL" id="SHI55412.1"/>
    </source>
</evidence>
<dbReference type="STRING" id="1447782.SAMN05444417_0980"/>
<protein>
    <submittedName>
        <fullName evidence="4">Ribosomal protein S18 acetylase RimI</fullName>
    </submittedName>
</protein>
<evidence type="ECO:0000256" key="1">
    <source>
        <dbReference type="ARBA" id="ARBA00022679"/>
    </source>
</evidence>
<name>A0A1M6C379_9RHOB</name>
<keyword evidence="4" id="KW-0687">Ribonucleoprotein</keyword>
<gene>
    <name evidence="4" type="ORF">SAMN05444417_0980</name>
</gene>